<dbReference type="SMART" id="SM00448">
    <property type="entry name" value="REC"/>
    <property type="match status" value="1"/>
</dbReference>
<name>A0A1H3WVJ7_BIZPA</name>
<dbReference type="InterPro" id="IPR046947">
    <property type="entry name" value="LytR-like"/>
</dbReference>
<evidence type="ECO:0000259" key="3">
    <source>
        <dbReference type="PROSITE" id="PS50930"/>
    </source>
</evidence>
<reference evidence="4 5" key="1">
    <citation type="submission" date="2016-10" db="EMBL/GenBank/DDBJ databases">
        <authorList>
            <person name="de Groot N.N."/>
        </authorList>
    </citation>
    <scope>NUCLEOTIDE SEQUENCE [LARGE SCALE GENOMIC DNA]</scope>
    <source>
        <strain evidence="4 5">DSM 23842</strain>
    </source>
</reference>
<dbReference type="Pfam" id="PF00072">
    <property type="entry name" value="Response_reg"/>
    <property type="match status" value="1"/>
</dbReference>
<dbReference type="SUPFAM" id="SSF52172">
    <property type="entry name" value="CheY-like"/>
    <property type="match status" value="1"/>
</dbReference>
<accession>A0A1H3WVJ7</accession>
<dbReference type="EMBL" id="FNQK01000004">
    <property type="protein sequence ID" value="SDZ90771.1"/>
    <property type="molecule type" value="Genomic_DNA"/>
</dbReference>
<gene>
    <name evidence="4" type="ORF">SAMN04487990_1049</name>
</gene>
<evidence type="ECO:0000259" key="2">
    <source>
        <dbReference type="PROSITE" id="PS50110"/>
    </source>
</evidence>
<keyword evidence="1" id="KW-0597">Phosphoprotein</keyword>
<dbReference type="Gene3D" id="2.40.50.1020">
    <property type="entry name" value="LytTr DNA-binding domain"/>
    <property type="match status" value="1"/>
</dbReference>
<dbReference type="Pfam" id="PF04397">
    <property type="entry name" value="LytTR"/>
    <property type="match status" value="1"/>
</dbReference>
<dbReference type="InterPro" id="IPR011006">
    <property type="entry name" value="CheY-like_superfamily"/>
</dbReference>
<dbReference type="STRING" id="283786.SAMN04487990_1049"/>
<dbReference type="PANTHER" id="PTHR37299">
    <property type="entry name" value="TRANSCRIPTIONAL REGULATOR-RELATED"/>
    <property type="match status" value="1"/>
</dbReference>
<dbReference type="Gene3D" id="3.40.50.2300">
    <property type="match status" value="1"/>
</dbReference>
<protein>
    <submittedName>
        <fullName evidence="4">Two component transcriptional regulator, LytTR family</fullName>
    </submittedName>
</protein>
<dbReference type="Proteomes" id="UP000198846">
    <property type="component" value="Unassembled WGS sequence"/>
</dbReference>
<organism evidence="4 5">
    <name type="scientific">Bizionia paragorgiae</name>
    <dbReference type="NCBI Taxonomy" id="283786"/>
    <lineage>
        <taxon>Bacteria</taxon>
        <taxon>Pseudomonadati</taxon>
        <taxon>Bacteroidota</taxon>
        <taxon>Flavobacteriia</taxon>
        <taxon>Flavobacteriales</taxon>
        <taxon>Flavobacteriaceae</taxon>
        <taxon>Bizionia</taxon>
    </lineage>
</organism>
<dbReference type="SMART" id="SM00850">
    <property type="entry name" value="LytTR"/>
    <property type="match status" value="1"/>
</dbReference>
<dbReference type="PROSITE" id="PS50930">
    <property type="entry name" value="HTH_LYTTR"/>
    <property type="match status" value="1"/>
</dbReference>
<feature type="modified residue" description="4-aspartylphosphate" evidence="1">
    <location>
        <position position="54"/>
    </location>
</feature>
<dbReference type="InterPro" id="IPR007492">
    <property type="entry name" value="LytTR_DNA-bd_dom"/>
</dbReference>
<proteinExistence type="predicted"/>
<dbReference type="GO" id="GO:0000156">
    <property type="term" value="F:phosphorelay response regulator activity"/>
    <property type="evidence" value="ECO:0007669"/>
    <property type="project" value="InterPro"/>
</dbReference>
<dbReference type="PANTHER" id="PTHR37299:SF1">
    <property type="entry name" value="STAGE 0 SPORULATION PROTEIN A HOMOLOG"/>
    <property type="match status" value="1"/>
</dbReference>
<evidence type="ECO:0000313" key="5">
    <source>
        <dbReference type="Proteomes" id="UP000198846"/>
    </source>
</evidence>
<keyword evidence="5" id="KW-1185">Reference proteome</keyword>
<sequence length="257" mass="29431">MISCLIIDDEPLARKRLYSLVLKRPELHYIGEAATGKSAIQMINDLKPALIFLDIKMKDCSGFEVLKDIDVKPPMVIFVTAFDTYAVKAFDLFAIDYLLKPYKQDRFNASVDKALSYVNQQNQTLFEAKLNDLLKRVEDTNSRKSSSFKNKLAVKTGKSVSFIDTKSITYITASRSYIDVFTSDTSYVLRDSLNNIINDISPDDFCRIHRSTVVNINFINKLIHSNYGEVDVKMKDDALFRIGHSYKKMFYKKLGIK</sequence>
<feature type="domain" description="Response regulatory" evidence="2">
    <location>
        <begin position="3"/>
        <end position="115"/>
    </location>
</feature>
<dbReference type="AlphaFoldDB" id="A0A1H3WVJ7"/>
<feature type="domain" description="HTH LytTR-type" evidence="3">
    <location>
        <begin position="152"/>
        <end position="217"/>
    </location>
</feature>
<dbReference type="PROSITE" id="PS50110">
    <property type="entry name" value="RESPONSE_REGULATORY"/>
    <property type="match status" value="1"/>
</dbReference>
<dbReference type="GO" id="GO:0003677">
    <property type="term" value="F:DNA binding"/>
    <property type="evidence" value="ECO:0007669"/>
    <property type="project" value="InterPro"/>
</dbReference>
<dbReference type="InterPro" id="IPR001789">
    <property type="entry name" value="Sig_transdc_resp-reg_receiver"/>
</dbReference>
<evidence type="ECO:0000256" key="1">
    <source>
        <dbReference type="PROSITE-ProRule" id="PRU00169"/>
    </source>
</evidence>
<evidence type="ECO:0000313" key="4">
    <source>
        <dbReference type="EMBL" id="SDZ90771.1"/>
    </source>
</evidence>